<protein>
    <recommendedName>
        <fullName evidence="3">Superoxide dismutase [Cu-Zn]</fullName>
        <ecNumber evidence="3">1.15.1.1</ecNumber>
    </recommendedName>
</protein>
<comment type="function">
    <text evidence="2">Destroys radicals which are normally produced within the cells and which are toxic to biological systems. May play a role in favoring mycobacterial survival in phagocytes.</text>
</comment>
<evidence type="ECO:0000259" key="6">
    <source>
        <dbReference type="Pfam" id="PF00080"/>
    </source>
</evidence>
<evidence type="ECO:0000313" key="8">
    <source>
        <dbReference type="Proteomes" id="UP001619911"/>
    </source>
</evidence>
<comment type="similarity">
    <text evidence="1 3">Belongs to the Cu-Zn superoxide dismutase family.</text>
</comment>
<feature type="domain" description="Superoxide dismutase copper/zinc binding" evidence="6">
    <location>
        <begin position="78"/>
        <end position="209"/>
    </location>
</feature>
<name>A0ABW8I7X6_9BACI</name>
<dbReference type="EMBL" id="JAUIYO010000002">
    <property type="protein sequence ID" value="MFK2824766.1"/>
    <property type="molecule type" value="Genomic_DNA"/>
</dbReference>
<dbReference type="Pfam" id="PF00080">
    <property type="entry name" value="Sod_Cu"/>
    <property type="match status" value="1"/>
</dbReference>
<dbReference type="PROSITE" id="PS00332">
    <property type="entry name" value="SOD_CU_ZN_2"/>
    <property type="match status" value="1"/>
</dbReference>
<keyword evidence="3" id="KW-0186">Copper</keyword>
<evidence type="ECO:0000256" key="3">
    <source>
        <dbReference type="RuleBase" id="RU000393"/>
    </source>
</evidence>
<comment type="cofactor">
    <cofactor evidence="3">
        <name>Zn(2+)</name>
        <dbReference type="ChEBI" id="CHEBI:29105"/>
    </cofactor>
    <text evidence="3">Binds 1 zinc ion per subunit.</text>
</comment>
<keyword evidence="3" id="KW-0560">Oxidoreductase</keyword>
<organism evidence="7 8">
    <name type="scientific">Bacillus lumedeiriae</name>
    <dbReference type="NCBI Taxonomy" id="3058829"/>
    <lineage>
        <taxon>Bacteria</taxon>
        <taxon>Bacillati</taxon>
        <taxon>Bacillota</taxon>
        <taxon>Bacilli</taxon>
        <taxon>Bacillales</taxon>
        <taxon>Bacillaceae</taxon>
        <taxon>Bacillus</taxon>
    </lineage>
</organism>
<dbReference type="SUPFAM" id="SSF49329">
    <property type="entry name" value="Cu,Zn superoxide dismutase-like"/>
    <property type="match status" value="1"/>
</dbReference>
<evidence type="ECO:0000313" key="7">
    <source>
        <dbReference type="EMBL" id="MFK2824766.1"/>
    </source>
</evidence>
<dbReference type="InterPro" id="IPR036423">
    <property type="entry name" value="SOD-like_Cu/Zn_dom_sf"/>
</dbReference>
<dbReference type="InterPro" id="IPR001424">
    <property type="entry name" value="SOD_Cu_Zn_dom"/>
</dbReference>
<accession>A0ABW8I7X6</accession>
<proteinExistence type="inferred from homology"/>
<keyword evidence="8" id="KW-1185">Reference proteome</keyword>
<evidence type="ECO:0000256" key="2">
    <source>
        <dbReference type="ARBA" id="ARBA00024900"/>
    </source>
</evidence>
<reference evidence="7 8" key="1">
    <citation type="submission" date="2023-07" db="EMBL/GenBank/DDBJ databases">
        <title>Bacillus lucianemedeirus sp. nov, a new species isolated from an immunobiological production facility.</title>
        <authorList>
            <person name="Costa L.V."/>
            <person name="Miranda R.V.S.L."/>
            <person name="Brandao M.L.L."/>
            <person name="Reis C.M.F."/>
            <person name="Frazao A.M."/>
            <person name="Cruz F.V."/>
            <person name="Baio P.V.P."/>
            <person name="Veras J.F.C."/>
            <person name="Ramos J.N."/>
            <person name="Vieira V."/>
        </authorList>
    </citation>
    <scope>NUCLEOTIDE SEQUENCE [LARGE SCALE GENOMIC DNA]</scope>
    <source>
        <strain evidence="7 8">B190/17</strain>
    </source>
</reference>
<dbReference type="CDD" id="cd00305">
    <property type="entry name" value="Cu-Zn_Superoxide_Dismutase"/>
    <property type="match status" value="1"/>
</dbReference>
<keyword evidence="5" id="KW-0732">Signal</keyword>
<sequence>MKKMFFFTFVLVMLFVLSACGKGNDQAANDTNKNEGAVTQETDTTTMEERADEIGGEKASTTDSLTIDLNNSDGKKIGTAKLEQADTGVLIKVEASDLPPGAHGFHIHETGKCDGPAFESAGGHFNPTGASHGMDHEKGSHAGDLPNLEVGEDGTVKTEVTAEHVTLVSGEENSLLDEDGSALVIHAKPDDGKSQPAGDAGDRIACGVIAR</sequence>
<dbReference type="EC" id="1.15.1.1" evidence="3"/>
<keyword evidence="3" id="KW-0862">Zinc</keyword>
<feature type="signal peptide" evidence="5">
    <location>
        <begin position="1"/>
        <end position="21"/>
    </location>
</feature>
<evidence type="ECO:0000256" key="4">
    <source>
        <dbReference type="SAM" id="MobiDB-lite"/>
    </source>
</evidence>
<comment type="catalytic activity">
    <reaction evidence="3">
        <text>2 superoxide + 2 H(+) = H2O2 + O2</text>
        <dbReference type="Rhea" id="RHEA:20696"/>
        <dbReference type="ChEBI" id="CHEBI:15378"/>
        <dbReference type="ChEBI" id="CHEBI:15379"/>
        <dbReference type="ChEBI" id="CHEBI:16240"/>
        <dbReference type="ChEBI" id="CHEBI:18421"/>
        <dbReference type="EC" id="1.15.1.1"/>
    </reaction>
</comment>
<feature type="compositionally biased region" description="Basic and acidic residues" evidence="4">
    <location>
        <begin position="47"/>
        <end position="56"/>
    </location>
</feature>
<evidence type="ECO:0000256" key="1">
    <source>
        <dbReference type="ARBA" id="ARBA00010457"/>
    </source>
</evidence>
<dbReference type="RefSeq" id="WP_404314669.1">
    <property type="nucleotide sequence ID" value="NZ_JAUIYO010000002.1"/>
</dbReference>
<comment type="caution">
    <text evidence="7">The sequence shown here is derived from an EMBL/GenBank/DDBJ whole genome shotgun (WGS) entry which is preliminary data.</text>
</comment>
<evidence type="ECO:0000256" key="5">
    <source>
        <dbReference type="SAM" id="SignalP"/>
    </source>
</evidence>
<dbReference type="Gene3D" id="2.60.40.200">
    <property type="entry name" value="Superoxide dismutase, copper/zinc binding domain"/>
    <property type="match status" value="1"/>
</dbReference>
<feature type="region of interest" description="Disordered" evidence="4">
    <location>
        <begin position="26"/>
        <end position="65"/>
    </location>
</feature>
<comment type="cofactor">
    <cofactor evidence="3">
        <name>Cu cation</name>
        <dbReference type="ChEBI" id="CHEBI:23378"/>
    </cofactor>
    <text evidence="3">Binds 1 copper ion per subunit.</text>
</comment>
<dbReference type="PRINTS" id="PR00068">
    <property type="entry name" value="CUZNDISMTASE"/>
</dbReference>
<dbReference type="InterPro" id="IPR024134">
    <property type="entry name" value="SOD_Cu/Zn_/chaperone"/>
</dbReference>
<gene>
    <name evidence="7" type="ORF">QYG89_03605</name>
</gene>
<keyword evidence="3" id="KW-0479">Metal-binding</keyword>
<dbReference type="PANTHER" id="PTHR10003">
    <property type="entry name" value="SUPEROXIDE DISMUTASE CU-ZN -RELATED"/>
    <property type="match status" value="1"/>
</dbReference>
<dbReference type="Proteomes" id="UP001619911">
    <property type="component" value="Unassembled WGS sequence"/>
</dbReference>
<dbReference type="InterPro" id="IPR018152">
    <property type="entry name" value="SOD_Cu/Zn_BS"/>
</dbReference>
<feature type="chain" id="PRO_5047503776" description="Superoxide dismutase [Cu-Zn]" evidence="5">
    <location>
        <begin position="22"/>
        <end position="211"/>
    </location>
</feature>
<dbReference type="PROSITE" id="PS51257">
    <property type="entry name" value="PROKAR_LIPOPROTEIN"/>
    <property type="match status" value="1"/>
</dbReference>